<dbReference type="Gene3D" id="2.40.50.140">
    <property type="entry name" value="Nucleic acid-binding proteins"/>
    <property type="match status" value="1"/>
</dbReference>
<evidence type="ECO:0000256" key="3">
    <source>
        <dbReference type="ARBA" id="ARBA00022741"/>
    </source>
</evidence>
<dbReference type="PROSITE" id="PS51459">
    <property type="entry name" value="FIDO"/>
    <property type="match status" value="1"/>
</dbReference>
<proteinExistence type="predicted"/>
<accession>N6UQE3</accession>
<evidence type="ECO:0000256" key="5">
    <source>
        <dbReference type="ARBA" id="ARBA00034531"/>
    </source>
</evidence>
<feature type="domain" description="Fido" evidence="8">
    <location>
        <begin position="61"/>
        <end position="214"/>
    </location>
</feature>
<dbReference type="RefSeq" id="WP_010705602.1">
    <property type="nucleotide sequence ID" value="NZ_KB915634.1"/>
</dbReference>
<evidence type="ECO:0000256" key="7">
    <source>
        <dbReference type="ARBA" id="ARBA00048696"/>
    </source>
</evidence>
<dbReference type="InterPro" id="IPR036597">
    <property type="entry name" value="Fido-like_dom_sf"/>
</dbReference>
<dbReference type="EMBL" id="AGWD01000016">
    <property type="protein sequence ID" value="ENN94549.1"/>
    <property type="molecule type" value="Genomic_DNA"/>
</dbReference>
<evidence type="ECO:0000313" key="9">
    <source>
        <dbReference type="EMBL" id="ENN94549.1"/>
    </source>
</evidence>
<dbReference type="GO" id="GO:0070733">
    <property type="term" value="F:AMPylase activity"/>
    <property type="evidence" value="ECO:0007669"/>
    <property type="project" value="UniProtKB-EC"/>
</dbReference>
<evidence type="ECO:0000256" key="4">
    <source>
        <dbReference type="ARBA" id="ARBA00022840"/>
    </source>
</evidence>
<dbReference type="InterPro" id="IPR040548">
    <property type="entry name" value="BepA_ID"/>
</dbReference>
<dbReference type="Pfam" id="PF02661">
    <property type="entry name" value="Fic"/>
    <property type="match status" value="1"/>
</dbReference>
<evidence type="ECO:0000256" key="1">
    <source>
        <dbReference type="ARBA" id="ARBA00022679"/>
    </source>
</evidence>
<organism evidence="9 10">
    <name type="scientific">Bartonella vinsonii subsp. berkhoffii str. Tweed</name>
    <dbReference type="NCBI Taxonomy" id="1094502"/>
    <lineage>
        <taxon>Bacteria</taxon>
        <taxon>Pseudomonadati</taxon>
        <taxon>Pseudomonadota</taxon>
        <taxon>Alphaproteobacteria</taxon>
        <taxon>Hyphomicrobiales</taxon>
        <taxon>Bartonellaceae</taxon>
        <taxon>Bartonella</taxon>
    </lineage>
</organism>
<evidence type="ECO:0000256" key="2">
    <source>
        <dbReference type="ARBA" id="ARBA00022695"/>
    </source>
</evidence>
<dbReference type="GO" id="GO:0005524">
    <property type="term" value="F:ATP binding"/>
    <property type="evidence" value="ECO:0007669"/>
    <property type="project" value="UniProtKB-KW"/>
</dbReference>
<dbReference type="NCBIfam" id="NF033856">
    <property type="entry name" value="T4SS_effec_BID"/>
    <property type="match status" value="1"/>
</dbReference>
<dbReference type="EC" id="2.7.7.108" evidence="5"/>
<keyword evidence="1" id="KW-0808">Transferase</keyword>
<evidence type="ECO:0000256" key="6">
    <source>
        <dbReference type="ARBA" id="ARBA00047939"/>
    </source>
</evidence>
<keyword evidence="4" id="KW-0067">ATP-binding</keyword>
<dbReference type="InterPro" id="IPR012340">
    <property type="entry name" value="NA-bd_OB-fold"/>
</dbReference>
<dbReference type="Proteomes" id="UP000014011">
    <property type="component" value="Unassembled WGS sequence"/>
</dbReference>
<comment type="catalytic activity">
    <reaction evidence="7">
        <text>L-tyrosyl-[protein] + ATP = O-(5'-adenylyl)-L-tyrosyl-[protein] + diphosphate</text>
        <dbReference type="Rhea" id="RHEA:54288"/>
        <dbReference type="Rhea" id="RHEA-COMP:10136"/>
        <dbReference type="Rhea" id="RHEA-COMP:13846"/>
        <dbReference type="ChEBI" id="CHEBI:30616"/>
        <dbReference type="ChEBI" id="CHEBI:33019"/>
        <dbReference type="ChEBI" id="CHEBI:46858"/>
        <dbReference type="ChEBI" id="CHEBI:83624"/>
        <dbReference type="EC" id="2.7.7.108"/>
    </reaction>
</comment>
<dbReference type="AlphaFoldDB" id="N6UQE3"/>
<name>N6UQE3_BARVB</name>
<dbReference type="PANTHER" id="PTHR39560">
    <property type="entry name" value="PROTEIN ADENYLYLTRANSFERASE FIC-RELATED"/>
    <property type="match status" value="1"/>
</dbReference>
<dbReference type="HOGENOM" id="CLU_024177_0_0_5"/>
<keyword evidence="2" id="KW-0548">Nucleotidyltransferase</keyword>
<evidence type="ECO:0000313" key="10">
    <source>
        <dbReference type="Proteomes" id="UP000014011"/>
    </source>
</evidence>
<dbReference type="PATRIC" id="fig|1094502.3.peg.1589"/>
<dbReference type="InterPro" id="IPR003812">
    <property type="entry name" value="Fido"/>
</dbReference>
<dbReference type="SUPFAM" id="SSF140931">
    <property type="entry name" value="Fic-like"/>
    <property type="match status" value="1"/>
</dbReference>
<reference evidence="9 10" key="1">
    <citation type="journal article" date="2013" name="PLoS Genet.">
        <title>A gene transfer agent and a dynamic repertoire of secretion systems hold the keys to the explosive radiation of the emerging pathogen Bartonella.</title>
        <authorList>
            <person name="Guy L."/>
            <person name="Nystedt B."/>
            <person name="Toft C."/>
            <person name="Zaremba-Niedzwiedzka K."/>
            <person name="Berglund E.C."/>
            <person name="Granberg F."/>
            <person name="Naslund K."/>
            <person name="Eriksson A.S."/>
            <person name="Andersson S.G."/>
        </authorList>
    </citation>
    <scope>NUCLEOTIDE SEQUENCE [LARGE SCALE GENOMIC DNA]</scope>
    <source>
        <strain evidence="9">Tweed</strain>
    </source>
</reference>
<dbReference type="GO" id="GO:0051302">
    <property type="term" value="P:regulation of cell division"/>
    <property type="evidence" value="ECO:0007669"/>
    <property type="project" value="TreeGrafter"/>
</dbReference>
<gene>
    <name evidence="9" type="primary">bep1</name>
    <name evidence="9" type="ORF">BVtw_13260</name>
</gene>
<evidence type="ECO:0000259" key="8">
    <source>
        <dbReference type="PROSITE" id="PS51459"/>
    </source>
</evidence>
<dbReference type="PANTHER" id="PTHR39560:SF1">
    <property type="entry name" value="PROTEIN ADENYLYLTRANSFERASE FIC-RELATED"/>
    <property type="match status" value="1"/>
</dbReference>
<comment type="caution">
    <text evidence="9">The sequence shown here is derived from an EMBL/GenBank/DDBJ whole genome shotgun (WGS) entry which is preliminary data.</text>
</comment>
<sequence>MPKAKSKTRGTPSPHHYIYPGTQILKNKYGETNLQRFLEKCSSDTEEARNALRQEPLPESFDCVYLCHLHQRLFKETFEWAGQLRNAPFTFEDGTVGTMPEMHRAERGDAFVNGEKILESLQRFEETLAEKENLQGLTRQEFISQAVGLFVSLKYIHPFIDGNEHTEELFFEKLAQAAGHQLDFSLVTKERMIDAYSEAAQHGNPGPMLHIFEDISHSEKRLLLKHFMNDMKELGHDINNRLVKVAQENVTYLGTYKEDYSNSFLLDTQGIYILGNKEHLTPEQRKTLKTGDIITFTALKMEELENTLIPKETLAPLTSSEFTERVAKSPRVQTTRDQVQHLSKIVYGSSKVLDDQMAEIFQNPDSGQRLARRIERFPRAIASLTGFDLFFFKTSGRTNAQDHVNLLSSAIANYADAVKHTRFAITQEHHIEQNRRGKAIEKPSQNLQDLFCLSPEKQTELLSQSPLLYQELRAFIRCLEHRLSSNESSAIKRNDHETLAKSLGVSEQKAQEISDIVQKATKAHQQVFTRKLNRSNTLAMAS</sequence>
<keyword evidence="3" id="KW-0547">Nucleotide-binding</keyword>
<comment type="catalytic activity">
    <reaction evidence="6">
        <text>L-threonyl-[protein] + ATP = 3-O-(5'-adenylyl)-L-threonyl-[protein] + diphosphate</text>
        <dbReference type="Rhea" id="RHEA:54292"/>
        <dbReference type="Rhea" id="RHEA-COMP:11060"/>
        <dbReference type="Rhea" id="RHEA-COMP:13847"/>
        <dbReference type="ChEBI" id="CHEBI:30013"/>
        <dbReference type="ChEBI" id="CHEBI:30616"/>
        <dbReference type="ChEBI" id="CHEBI:33019"/>
        <dbReference type="ChEBI" id="CHEBI:138113"/>
        <dbReference type="EC" id="2.7.7.108"/>
    </reaction>
</comment>
<dbReference type="Gene3D" id="1.10.3290.10">
    <property type="entry name" value="Fido-like domain"/>
    <property type="match status" value="1"/>
</dbReference>
<dbReference type="Pfam" id="PF18543">
    <property type="entry name" value="ID"/>
    <property type="match status" value="1"/>
</dbReference>
<protein>
    <recommendedName>
        <fullName evidence="5">protein adenylyltransferase</fullName>
        <ecNumber evidence="5">2.7.7.108</ecNumber>
    </recommendedName>
</protein>